<comment type="caution">
    <text evidence="3">The sequence shown here is derived from an EMBL/GenBank/DDBJ whole genome shotgun (WGS) entry which is preliminary data.</text>
</comment>
<keyword evidence="2" id="KW-0812">Transmembrane</keyword>
<organism evidence="3 4">
    <name type="scientific">Dermatophagoides pteronyssinus</name>
    <name type="common">European house dust mite</name>
    <dbReference type="NCBI Taxonomy" id="6956"/>
    <lineage>
        <taxon>Eukaryota</taxon>
        <taxon>Metazoa</taxon>
        <taxon>Ecdysozoa</taxon>
        <taxon>Arthropoda</taxon>
        <taxon>Chelicerata</taxon>
        <taxon>Arachnida</taxon>
        <taxon>Acari</taxon>
        <taxon>Acariformes</taxon>
        <taxon>Sarcoptiformes</taxon>
        <taxon>Astigmata</taxon>
        <taxon>Psoroptidia</taxon>
        <taxon>Analgoidea</taxon>
        <taxon>Pyroglyphidae</taxon>
        <taxon>Dermatophagoidinae</taxon>
        <taxon>Dermatophagoides</taxon>
    </lineage>
</organism>
<dbReference type="EMBL" id="NJHN03000096">
    <property type="protein sequence ID" value="KAH9415448.1"/>
    <property type="molecule type" value="Genomic_DNA"/>
</dbReference>
<feature type="compositionally biased region" description="Low complexity" evidence="1">
    <location>
        <begin position="98"/>
        <end position="147"/>
    </location>
</feature>
<keyword evidence="2" id="KW-1133">Transmembrane helix</keyword>
<evidence type="ECO:0000313" key="3">
    <source>
        <dbReference type="EMBL" id="KAH9415448.1"/>
    </source>
</evidence>
<feature type="transmembrane region" description="Helical" evidence="2">
    <location>
        <begin position="12"/>
        <end position="30"/>
    </location>
</feature>
<evidence type="ECO:0000256" key="1">
    <source>
        <dbReference type="SAM" id="MobiDB-lite"/>
    </source>
</evidence>
<name>A0ABQ8IYQ0_DERPT</name>
<keyword evidence="2" id="KW-0472">Membrane</keyword>
<accession>A0ABQ8IYQ0</accession>
<feature type="region of interest" description="Disordered" evidence="1">
    <location>
        <begin position="98"/>
        <end position="181"/>
    </location>
</feature>
<dbReference type="Proteomes" id="UP000887458">
    <property type="component" value="Unassembled WGS sequence"/>
</dbReference>
<protein>
    <submittedName>
        <fullName evidence="3">Uncharacterized protein</fullName>
    </submittedName>
</protein>
<feature type="compositionally biased region" description="Basic and acidic residues" evidence="1">
    <location>
        <begin position="167"/>
        <end position="181"/>
    </location>
</feature>
<reference evidence="3 4" key="1">
    <citation type="journal article" date="2018" name="J. Allergy Clin. Immunol.">
        <title>High-quality assembly of Dermatophagoides pteronyssinus genome and transcriptome reveals a wide range of novel allergens.</title>
        <authorList>
            <person name="Liu X.Y."/>
            <person name="Yang K.Y."/>
            <person name="Wang M.Q."/>
            <person name="Kwok J.S."/>
            <person name="Zeng X."/>
            <person name="Yang Z."/>
            <person name="Xiao X.J."/>
            <person name="Lau C.P."/>
            <person name="Li Y."/>
            <person name="Huang Z.M."/>
            <person name="Ba J.G."/>
            <person name="Yim A.K."/>
            <person name="Ouyang C.Y."/>
            <person name="Ngai S.M."/>
            <person name="Chan T.F."/>
            <person name="Leung E.L."/>
            <person name="Liu L."/>
            <person name="Liu Z.G."/>
            <person name="Tsui S.K."/>
        </authorList>
    </citation>
    <scope>NUCLEOTIDE SEQUENCE [LARGE SCALE GENOMIC DNA]</scope>
    <source>
        <strain evidence="3">Derp</strain>
    </source>
</reference>
<proteinExistence type="predicted"/>
<evidence type="ECO:0000256" key="2">
    <source>
        <dbReference type="SAM" id="Phobius"/>
    </source>
</evidence>
<reference evidence="3 4" key="2">
    <citation type="journal article" date="2022" name="Mol. Biol. Evol.">
        <title>Comparative Genomics Reveals Insights into the Divergent Evolution of Astigmatic Mites and Household Pest Adaptations.</title>
        <authorList>
            <person name="Xiong Q."/>
            <person name="Wan A.T."/>
            <person name="Liu X."/>
            <person name="Fung C.S."/>
            <person name="Xiao X."/>
            <person name="Malainual N."/>
            <person name="Hou J."/>
            <person name="Wang L."/>
            <person name="Wang M."/>
            <person name="Yang K.Y."/>
            <person name="Cui Y."/>
            <person name="Leung E.L."/>
            <person name="Nong W."/>
            <person name="Shin S.K."/>
            <person name="Au S.W."/>
            <person name="Jeong K.Y."/>
            <person name="Chew F.T."/>
            <person name="Hui J.H."/>
            <person name="Leung T.F."/>
            <person name="Tungtrongchitr A."/>
            <person name="Zhong N."/>
            <person name="Liu Z."/>
            <person name="Tsui S.K."/>
        </authorList>
    </citation>
    <scope>NUCLEOTIDE SEQUENCE [LARGE SCALE GENOMIC DNA]</scope>
    <source>
        <strain evidence="3">Derp</strain>
    </source>
</reference>
<sequence>MNTANQRLKSISSLSSSIVLISIIIIIAILNNNNEQKNHVNAVRTMDFPTVIRRLDCSSFCRRTKFNGYVGGCHCGFTLFSRKRSGGGFQPSTMALEPIQQQQQQSSLSPSISYMGNNFGEQQQQQNDDNDDFNMPLAMLKLSSSPSKMKEYSENLNNNNDNNDNNNDNKENLNKLYLGER</sequence>
<evidence type="ECO:0000313" key="4">
    <source>
        <dbReference type="Proteomes" id="UP000887458"/>
    </source>
</evidence>
<gene>
    <name evidence="3" type="ORF">DERP_010304</name>
</gene>
<keyword evidence="4" id="KW-1185">Reference proteome</keyword>
<feature type="compositionally biased region" description="Low complexity" evidence="1">
    <location>
        <begin position="154"/>
        <end position="166"/>
    </location>
</feature>